<dbReference type="Gene3D" id="3.40.50.150">
    <property type="entry name" value="Vaccinia Virus protein VP39"/>
    <property type="match status" value="1"/>
</dbReference>
<dbReference type="GO" id="GO:0008168">
    <property type="term" value="F:methyltransferase activity"/>
    <property type="evidence" value="ECO:0007669"/>
    <property type="project" value="UniProtKB-KW"/>
</dbReference>
<dbReference type="PANTHER" id="PTHR43591">
    <property type="entry name" value="METHYLTRANSFERASE"/>
    <property type="match status" value="1"/>
</dbReference>
<evidence type="ECO:0000313" key="2">
    <source>
        <dbReference type="EMBL" id="ACB75108.1"/>
    </source>
</evidence>
<gene>
    <name evidence="2" type="ordered locus">Oter_1825</name>
</gene>
<feature type="domain" description="Methyltransferase" evidence="1">
    <location>
        <begin position="46"/>
        <end position="141"/>
    </location>
</feature>
<dbReference type="CDD" id="cd02440">
    <property type="entry name" value="AdoMet_MTases"/>
    <property type="match status" value="1"/>
</dbReference>
<dbReference type="InterPro" id="IPR029063">
    <property type="entry name" value="SAM-dependent_MTases_sf"/>
</dbReference>
<dbReference type="RefSeq" id="WP_012374645.1">
    <property type="nucleotide sequence ID" value="NC_010571.1"/>
</dbReference>
<dbReference type="STRING" id="452637.Oter_1825"/>
<dbReference type="Pfam" id="PF13649">
    <property type="entry name" value="Methyltransf_25"/>
    <property type="match status" value="1"/>
</dbReference>
<accession>B1ZWZ7</accession>
<dbReference type="PANTHER" id="PTHR43591:SF24">
    <property type="entry name" value="2-METHOXY-6-POLYPRENYL-1,4-BENZOQUINOL METHYLASE, MITOCHONDRIAL"/>
    <property type="match status" value="1"/>
</dbReference>
<proteinExistence type="predicted"/>
<keyword evidence="2" id="KW-0489">Methyltransferase</keyword>
<dbReference type="OrthoDB" id="9772751at2"/>
<sequence>MTPKPDCYWPIFLEVFEALPRQGPGSRECAARALALGPALPAEPRIADLGCGSGGQTLQLAELLPHSTIDALDSHAPLLERLKAGALAKSLQHRIRVHRGDMDAPPFADQSFDLIWSEGAVYNLGVTHALRRWRPLLRPGGWIAFTEAVWLRGDPPPAARAFWEAEYPRMADVPANLAIITEAGFETLGHFPLPAEAWWSDFYRPLEARVGVLKKEYAGDPAAQTALSLIQHEVDIHRRYGEYYSYAFFVVRPR</sequence>
<evidence type="ECO:0000259" key="1">
    <source>
        <dbReference type="Pfam" id="PF13649"/>
    </source>
</evidence>
<dbReference type="SUPFAM" id="SSF53335">
    <property type="entry name" value="S-adenosyl-L-methionine-dependent methyltransferases"/>
    <property type="match status" value="1"/>
</dbReference>
<reference evidence="2 3" key="1">
    <citation type="journal article" date="2011" name="J. Bacteriol.">
        <title>Genome sequence of the verrucomicrobium Opitutus terrae PB90-1, an abundant inhabitant of rice paddy soil ecosystems.</title>
        <authorList>
            <person name="van Passel M.W."/>
            <person name="Kant R."/>
            <person name="Palva A."/>
            <person name="Copeland A."/>
            <person name="Lucas S."/>
            <person name="Lapidus A."/>
            <person name="Glavina del Rio T."/>
            <person name="Pitluck S."/>
            <person name="Goltsman E."/>
            <person name="Clum A."/>
            <person name="Sun H."/>
            <person name="Schmutz J."/>
            <person name="Larimer F.W."/>
            <person name="Land M.L."/>
            <person name="Hauser L."/>
            <person name="Kyrpides N."/>
            <person name="Mikhailova N."/>
            <person name="Richardson P.P."/>
            <person name="Janssen P.H."/>
            <person name="de Vos W.M."/>
            <person name="Smidt H."/>
        </authorList>
    </citation>
    <scope>NUCLEOTIDE SEQUENCE [LARGE SCALE GENOMIC DNA]</scope>
    <source>
        <strain evidence="3">DSM 11246 / JCM 15787 / PB90-1</strain>
    </source>
</reference>
<dbReference type="KEGG" id="ote:Oter_1825"/>
<dbReference type="InterPro" id="IPR041698">
    <property type="entry name" value="Methyltransf_25"/>
</dbReference>
<dbReference type="eggNOG" id="COG2226">
    <property type="taxonomic scope" value="Bacteria"/>
</dbReference>
<protein>
    <submittedName>
        <fullName evidence="2">Methyltransferase type 11</fullName>
    </submittedName>
</protein>
<keyword evidence="3" id="KW-1185">Reference proteome</keyword>
<name>B1ZWZ7_OPITP</name>
<keyword evidence="2" id="KW-0808">Transferase</keyword>
<dbReference type="HOGENOM" id="CLU_073559_0_0_0"/>
<dbReference type="GO" id="GO:0032259">
    <property type="term" value="P:methylation"/>
    <property type="evidence" value="ECO:0007669"/>
    <property type="project" value="UniProtKB-KW"/>
</dbReference>
<dbReference type="AlphaFoldDB" id="B1ZWZ7"/>
<organism evidence="2 3">
    <name type="scientific">Opitutus terrae (strain DSM 11246 / JCM 15787 / PB90-1)</name>
    <dbReference type="NCBI Taxonomy" id="452637"/>
    <lineage>
        <taxon>Bacteria</taxon>
        <taxon>Pseudomonadati</taxon>
        <taxon>Verrucomicrobiota</taxon>
        <taxon>Opitutia</taxon>
        <taxon>Opitutales</taxon>
        <taxon>Opitutaceae</taxon>
        <taxon>Opitutus</taxon>
    </lineage>
</organism>
<dbReference type="Proteomes" id="UP000007013">
    <property type="component" value="Chromosome"/>
</dbReference>
<evidence type="ECO:0000313" key="3">
    <source>
        <dbReference type="Proteomes" id="UP000007013"/>
    </source>
</evidence>
<dbReference type="EMBL" id="CP001032">
    <property type="protein sequence ID" value="ACB75108.1"/>
    <property type="molecule type" value="Genomic_DNA"/>
</dbReference>